<proteinExistence type="predicted"/>
<dbReference type="PANTHER" id="PTHR21519">
    <property type="entry name" value="PDZ DOMAIN-CONTAINING PROTEIN 8"/>
    <property type="match status" value="1"/>
</dbReference>
<dbReference type="Pfam" id="PF17820">
    <property type="entry name" value="PDZ_6"/>
    <property type="match status" value="1"/>
</dbReference>
<evidence type="ECO:0000313" key="3">
    <source>
        <dbReference type="Proteomes" id="UP000887565"/>
    </source>
</evidence>
<dbReference type="PROSITE" id="PS50106">
    <property type="entry name" value="PDZ"/>
    <property type="match status" value="1"/>
</dbReference>
<feature type="domain" description="PDZ" evidence="2">
    <location>
        <begin position="315"/>
        <end position="391"/>
    </location>
</feature>
<dbReference type="SMART" id="SM00228">
    <property type="entry name" value="PDZ"/>
    <property type="match status" value="1"/>
</dbReference>
<dbReference type="GO" id="GO:0051560">
    <property type="term" value="P:mitochondrial calcium ion homeostasis"/>
    <property type="evidence" value="ECO:0007669"/>
    <property type="project" value="InterPro"/>
</dbReference>
<dbReference type="SUPFAM" id="SSF50156">
    <property type="entry name" value="PDZ domain-like"/>
    <property type="match status" value="1"/>
</dbReference>
<dbReference type="GO" id="GO:0044233">
    <property type="term" value="C:mitochondria-associated endoplasmic reticulum membrane contact site"/>
    <property type="evidence" value="ECO:0007669"/>
    <property type="project" value="InterPro"/>
</dbReference>
<sequence length="478" mass="53990">PLLSIGTKSDHNSPIGIIIGVLLTLVLQIVYFLLPVDLIESLKLKKGSNNESANVDNTKERFVLPIELRELLTENDSDGLQSAKESCISFSLLLQFLFQEFKNAKSFKRWILKKLQIDFNELMSRSLIGNKIIRDINVRRLEVGSRAPSLELLLTIKYEGDFALALDVTTLLGQQCSLSVSVSKLLGDEPVIDFNVQPTFRGRPMPHLIAVIMNQVRRTIRKRHVFPAYKLRFRPLIQHPLLQPSSDPNDFAHIDVKGVLKLTVKKCCRLNTVVSPFDHDEIFCVITSNEDPFNSSEKSVGSTVIALKFVGRIFNSDIGLTLSTKASESNKYVKQITVADIKKNSIVERAGFKVNDRILAVNNIPITTDRQAYRLLANTRGDVIAVVERNSSNELKMNQDTMDQKRLQSQVDKTHIEPKNSTDVAIDDTFTIPLSLFHHYITIRMFSRKRQTNAGVIAPFNEKEDCLLGYENIVTLLE</sequence>
<keyword evidence="1" id="KW-0812">Transmembrane</keyword>
<accession>A0A915J258</accession>
<evidence type="ECO:0000256" key="1">
    <source>
        <dbReference type="SAM" id="Phobius"/>
    </source>
</evidence>
<name>A0A915J258_ROMCU</name>
<dbReference type="InterPro" id="IPR036034">
    <property type="entry name" value="PDZ_sf"/>
</dbReference>
<dbReference type="InterPro" id="IPR041489">
    <property type="entry name" value="PDZ_6"/>
</dbReference>
<keyword evidence="1" id="KW-0472">Membrane</keyword>
<organism evidence="3 4">
    <name type="scientific">Romanomermis culicivorax</name>
    <name type="common">Nematode worm</name>
    <dbReference type="NCBI Taxonomy" id="13658"/>
    <lineage>
        <taxon>Eukaryota</taxon>
        <taxon>Metazoa</taxon>
        <taxon>Ecdysozoa</taxon>
        <taxon>Nematoda</taxon>
        <taxon>Enoplea</taxon>
        <taxon>Dorylaimia</taxon>
        <taxon>Mermithida</taxon>
        <taxon>Mermithoidea</taxon>
        <taxon>Mermithidae</taxon>
        <taxon>Romanomermis</taxon>
    </lineage>
</organism>
<dbReference type="Proteomes" id="UP000887565">
    <property type="component" value="Unplaced"/>
</dbReference>
<dbReference type="InterPro" id="IPR039275">
    <property type="entry name" value="PDZD8"/>
</dbReference>
<dbReference type="OMA" id="RYDESHE"/>
<protein>
    <submittedName>
        <fullName evidence="4">PDZ domain-containing protein</fullName>
    </submittedName>
</protein>
<evidence type="ECO:0000259" key="2">
    <source>
        <dbReference type="PROSITE" id="PS50106"/>
    </source>
</evidence>
<feature type="transmembrane region" description="Helical" evidence="1">
    <location>
        <begin position="15"/>
        <end position="36"/>
    </location>
</feature>
<dbReference type="PANTHER" id="PTHR21519:SF1">
    <property type="entry name" value="PDZ DOMAIN-CONTAINING PROTEIN 8"/>
    <property type="match status" value="1"/>
</dbReference>
<dbReference type="WBParaSite" id="nRc.2.0.1.t20199-RA">
    <property type="protein sequence ID" value="nRc.2.0.1.t20199-RA"/>
    <property type="gene ID" value="nRc.2.0.1.g20199"/>
</dbReference>
<dbReference type="GO" id="GO:1990456">
    <property type="term" value="P:mitochondrion-endoplasmic reticulum membrane tethering"/>
    <property type="evidence" value="ECO:0007669"/>
    <property type="project" value="InterPro"/>
</dbReference>
<dbReference type="InterPro" id="IPR001478">
    <property type="entry name" value="PDZ"/>
</dbReference>
<evidence type="ECO:0000313" key="4">
    <source>
        <dbReference type="WBParaSite" id="nRc.2.0.1.t20199-RA"/>
    </source>
</evidence>
<dbReference type="AlphaFoldDB" id="A0A915J258"/>
<keyword evidence="1" id="KW-1133">Transmembrane helix</keyword>
<dbReference type="GO" id="GO:0005739">
    <property type="term" value="C:mitochondrion"/>
    <property type="evidence" value="ECO:0007669"/>
    <property type="project" value="GOC"/>
</dbReference>
<reference evidence="4" key="1">
    <citation type="submission" date="2022-11" db="UniProtKB">
        <authorList>
            <consortium name="WormBaseParasite"/>
        </authorList>
    </citation>
    <scope>IDENTIFICATION</scope>
</reference>
<keyword evidence="3" id="KW-1185">Reference proteome</keyword>
<dbReference type="Gene3D" id="2.30.42.10">
    <property type="match status" value="1"/>
</dbReference>